<dbReference type="InterPro" id="IPR006751">
    <property type="entry name" value="TAFII55_prot_cons_reg"/>
</dbReference>
<reference evidence="8 9" key="1">
    <citation type="journal article" date="2020" name="ISME J.">
        <title>Uncovering the hidden diversity of litter-decomposition mechanisms in mushroom-forming fungi.</title>
        <authorList>
            <person name="Floudas D."/>
            <person name="Bentzer J."/>
            <person name="Ahren D."/>
            <person name="Johansson T."/>
            <person name="Persson P."/>
            <person name="Tunlid A."/>
        </authorList>
    </citation>
    <scope>NUCLEOTIDE SEQUENCE [LARGE SCALE GENOMIC DNA]</scope>
    <source>
        <strain evidence="8 9">CBS 406.79</strain>
    </source>
</reference>
<evidence type="ECO:0000256" key="5">
    <source>
        <dbReference type="ARBA" id="ARBA00023242"/>
    </source>
</evidence>
<dbReference type="Pfam" id="PF04658">
    <property type="entry name" value="TAFII55_N"/>
    <property type="match status" value="1"/>
</dbReference>
<dbReference type="PANTHER" id="PTHR12228:SF0">
    <property type="entry name" value="TATA-BOX BINDING PROTEIN ASSOCIATED FACTOR 7"/>
    <property type="match status" value="1"/>
</dbReference>
<comment type="caution">
    <text evidence="8">The sequence shown here is derived from an EMBL/GenBank/DDBJ whole genome shotgun (WGS) entry which is preliminary data.</text>
</comment>
<comment type="subcellular location">
    <subcellularLocation>
        <location evidence="1">Nucleus</location>
    </subcellularLocation>
</comment>
<evidence type="ECO:0000256" key="6">
    <source>
        <dbReference type="SAM" id="MobiDB-lite"/>
    </source>
</evidence>
<accession>A0A8H5HXU4</accession>
<evidence type="ECO:0000256" key="4">
    <source>
        <dbReference type="ARBA" id="ARBA00023163"/>
    </source>
</evidence>
<dbReference type="InterPro" id="IPR037817">
    <property type="entry name" value="TAF7"/>
</dbReference>
<evidence type="ECO:0000256" key="3">
    <source>
        <dbReference type="ARBA" id="ARBA00023015"/>
    </source>
</evidence>
<keyword evidence="3" id="KW-0805">Transcription regulation</keyword>
<evidence type="ECO:0000313" key="9">
    <source>
        <dbReference type="Proteomes" id="UP000518752"/>
    </source>
</evidence>
<feature type="compositionally biased region" description="Acidic residues" evidence="6">
    <location>
        <begin position="453"/>
        <end position="467"/>
    </location>
</feature>
<protein>
    <recommendedName>
        <fullName evidence="7">TAFII55 protein conserved region domain-containing protein</fullName>
    </recommendedName>
</protein>
<evidence type="ECO:0000256" key="2">
    <source>
        <dbReference type="ARBA" id="ARBA00009368"/>
    </source>
</evidence>
<keyword evidence="5" id="KW-0539">Nucleus</keyword>
<dbReference type="GO" id="GO:0005669">
    <property type="term" value="C:transcription factor TFIID complex"/>
    <property type="evidence" value="ECO:0007669"/>
    <property type="project" value="InterPro"/>
</dbReference>
<name>A0A8H5HXU4_9AGAR</name>
<feature type="region of interest" description="Disordered" evidence="6">
    <location>
        <begin position="1"/>
        <end position="82"/>
    </location>
</feature>
<gene>
    <name evidence="8" type="ORF">D9757_001959</name>
</gene>
<dbReference type="GO" id="GO:0016251">
    <property type="term" value="F:RNA polymerase II general transcription initiation factor activity"/>
    <property type="evidence" value="ECO:0007669"/>
    <property type="project" value="TreeGrafter"/>
</dbReference>
<evidence type="ECO:0000256" key="1">
    <source>
        <dbReference type="ARBA" id="ARBA00004123"/>
    </source>
</evidence>
<dbReference type="GO" id="GO:0051123">
    <property type="term" value="P:RNA polymerase II preinitiation complex assembly"/>
    <property type="evidence" value="ECO:0007669"/>
    <property type="project" value="TreeGrafter"/>
</dbReference>
<keyword evidence="9" id="KW-1185">Reference proteome</keyword>
<dbReference type="PANTHER" id="PTHR12228">
    <property type="entry name" value="TRANSCRIPTION INITIATION FACTOR TFIID 55 KD SUBUNIT-RELATED"/>
    <property type="match status" value="1"/>
</dbReference>
<feature type="domain" description="TAFII55 protein conserved region" evidence="7">
    <location>
        <begin position="119"/>
        <end position="269"/>
    </location>
</feature>
<dbReference type="Proteomes" id="UP000518752">
    <property type="component" value="Unassembled WGS sequence"/>
</dbReference>
<feature type="region of interest" description="Disordered" evidence="6">
    <location>
        <begin position="443"/>
        <end position="467"/>
    </location>
</feature>
<evidence type="ECO:0000259" key="7">
    <source>
        <dbReference type="SMART" id="SM01370"/>
    </source>
</evidence>
<dbReference type="EMBL" id="JAACJN010000010">
    <property type="protein sequence ID" value="KAF5391420.1"/>
    <property type="molecule type" value="Genomic_DNA"/>
</dbReference>
<dbReference type="AlphaFoldDB" id="A0A8H5HXU4"/>
<sequence>MSVDNNYEDLIVVDDEELEAGPSNTQPPPEASTPSTSAVPRSSSRLRASSQNQQQQQQQAPPVVTEPPADRSTRAGARSKFQPKLKLKLGEKLAAQAPGMSFLGQYDRELDSDDEDLAFEEQFILRMPPGEDCERLRKAVASREVPPDVWFKFKDPRRGIFHMGNNLYSSKLVDMPCIIESQKTLDNKQMFKVADICQMVVVEDRIENEDAVTRDKTFNIDEFIWPHGITPPLAHVRKRRFRKRINKRTIETVEQEVERLIEEDGLATEIKYEVLENVNPDLSDSEFMEREEPIDAPTPAISDLGDAATPGAILGDDGEDDEGDEDEAEQDGDIDEELAAELDLALGDDDEGDDDDEEDDSDDEEEDDDDDEDSQAKRLLNEEIRDLEAAVKKKQSEIASSANPLIRKRFEDALKKLASDLEMKLAQRDELQELQRMQKEGIVVNNDDHDSESGQDDLFGGEDVDMN</sequence>
<keyword evidence="4" id="KW-0804">Transcription</keyword>
<organism evidence="8 9">
    <name type="scientific">Collybiopsis confluens</name>
    <dbReference type="NCBI Taxonomy" id="2823264"/>
    <lineage>
        <taxon>Eukaryota</taxon>
        <taxon>Fungi</taxon>
        <taxon>Dikarya</taxon>
        <taxon>Basidiomycota</taxon>
        <taxon>Agaricomycotina</taxon>
        <taxon>Agaricomycetes</taxon>
        <taxon>Agaricomycetidae</taxon>
        <taxon>Agaricales</taxon>
        <taxon>Marasmiineae</taxon>
        <taxon>Omphalotaceae</taxon>
        <taxon>Collybiopsis</taxon>
    </lineage>
</organism>
<proteinExistence type="inferred from homology"/>
<dbReference type="OrthoDB" id="153872at2759"/>
<feature type="region of interest" description="Disordered" evidence="6">
    <location>
        <begin position="282"/>
        <end position="382"/>
    </location>
</feature>
<dbReference type="CDD" id="cd08047">
    <property type="entry name" value="TAF7"/>
    <property type="match status" value="1"/>
</dbReference>
<dbReference type="SMART" id="SM01370">
    <property type="entry name" value="TAFII55_N"/>
    <property type="match status" value="1"/>
</dbReference>
<comment type="similarity">
    <text evidence="2">Belongs to the TAF7 family.</text>
</comment>
<evidence type="ECO:0000313" key="8">
    <source>
        <dbReference type="EMBL" id="KAF5391420.1"/>
    </source>
</evidence>
<feature type="compositionally biased region" description="Low complexity" evidence="6">
    <location>
        <begin position="32"/>
        <end position="63"/>
    </location>
</feature>
<feature type="compositionally biased region" description="Acidic residues" evidence="6">
    <location>
        <begin position="316"/>
        <end position="373"/>
    </location>
</feature>